<feature type="signal peptide" evidence="4">
    <location>
        <begin position="1"/>
        <end position="22"/>
    </location>
</feature>
<sequence>MFASSVLVALVALPFVVQSVAADCTRTYTITDGDICDSISAAHNVSTYQLAVVNPKIDAQCNNLQPGDTLCLGLTGQDCTTTYVVSQEDTCDLITSKHSINSTMLWANNPQINADCSNLYVGEVLCAGSVFAAPPPPASMPAATIPATAIPAGPTSVLSSTPAITSAAPTPSPSADDDDDDIPFCDEL</sequence>
<dbReference type="Pfam" id="PF01476">
    <property type="entry name" value="LysM"/>
    <property type="match status" value="2"/>
</dbReference>
<evidence type="ECO:0000256" key="3">
    <source>
        <dbReference type="SAM" id="MobiDB-lite"/>
    </source>
</evidence>
<dbReference type="InterPro" id="IPR052210">
    <property type="entry name" value="LysM1-like"/>
</dbReference>
<evidence type="ECO:0000256" key="2">
    <source>
        <dbReference type="ARBA" id="ARBA00023026"/>
    </source>
</evidence>
<dbReference type="PANTHER" id="PTHR34997:SF1">
    <property type="entry name" value="PEPTIDOGLYCAN-BINDING LYSIN DOMAIN"/>
    <property type="match status" value="1"/>
</dbReference>
<evidence type="ECO:0000313" key="6">
    <source>
        <dbReference type="EMBL" id="THG99133.1"/>
    </source>
</evidence>
<dbReference type="PROSITE" id="PS51782">
    <property type="entry name" value="LYSM"/>
    <property type="match status" value="2"/>
</dbReference>
<organism evidence="6 7">
    <name type="scientific">Hermanssonia centrifuga</name>
    <dbReference type="NCBI Taxonomy" id="98765"/>
    <lineage>
        <taxon>Eukaryota</taxon>
        <taxon>Fungi</taxon>
        <taxon>Dikarya</taxon>
        <taxon>Basidiomycota</taxon>
        <taxon>Agaricomycotina</taxon>
        <taxon>Agaricomycetes</taxon>
        <taxon>Polyporales</taxon>
        <taxon>Meruliaceae</taxon>
        <taxon>Hermanssonia</taxon>
    </lineage>
</organism>
<evidence type="ECO:0000256" key="4">
    <source>
        <dbReference type="SAM" id="SignalP"/>
    </source>
</evidence>
<evidence type="ECO:0000313" key="7">
    <source>
        <dbReference type="Proteomes" id="UP000309038"/>
    </source>
</evidence>
<feature type="compositionally biased region" description="Low complexity" evidence="3">
    <location>
        <begin position="155"/>
        <end position="169"/>
    </location>
</feature>
<dbReference type="GO" id="GO:0008061">
    <property type="term" value="F:chitin binding"/>
    <property type="evidence" value="ECO:0007669"/>
    <property type="project" value="UniProtKB-KW"/>
</dbReference>
<reference evidence="6 7" key="1">
    <citation type="submission" date="2019-02" db="EMBL/GenBank/DDBJ databases">
        <title>Genome sequencing of the rare red list fungi Phlebia centrifuga.</title>
        <authorList>
            <person name="Buettner E."/>
            <person name="Kellner H."/>
        </authorList>
    </citation>
    <scope>NUCLEOTIDE SEQUENCE [LARGE SCALE GENOMIC DNA]</scope>
    <source>
        <strain evidence="6 7">DSM 108282</strain>
    </source>
</reference>
<keyword evidence="4" id="KW-0732">Signal</keyword>
<evidence type="ECO:0000259" key="5">
    <source>
        <dbReference type="PROSITE" id="PS51782"/>
    </source>
</evidence>
<protein>
    <recommendedName>
        <fullName evidence="5">LysM domain-containing protein</fullName>
    </recommendedName>
</protein>
<proteinExistence type="predicted"/>
<keyword evidence="1" id="KW-0147">Chitin-binding</keyword>
<feature type="domain" description="LysM" evidence="5">
    <location>
        <begin position="26"/>
        <end position="72"/>
    </location>
</feature>
<dbReference type="SMART" id="SM00257">
    <property type="entry name" value="LysM"/>
    <property type="match status" value="2"/>
</dbReference>
<feature type="domain" description="LysM" evidence="5">
    <location>
        <begin position="81"/>
        <end position="127"/>
    </location>
</feature>
<evidence type="ECO:0000256" key="1">
    <source>
        <dbReference type="ARBA" id="ARBA00022669"/>
    </source>
</evidence>
<dbReference type="AlphaFoldDB" id="A0A4S4KLL1"/>
<feature type="region of interest" description="Disordered" evidence="3">
    <location>
        <begin position="155"/>
        <end position="188"/>
    </location>
</feature>
<keyword evidence="7" id="KW-1185">Reference proteome</keyword>
<keyword evidence="2" id="KW-0843">Virulence</keyword>
<dbReference type="InterPro" id="IPR018392">
    <property type="entry name" value="LysM"/>
</dbReference>
<dbReference type="EMBL" id="SGPJ01000091">
    <property type="protein sequence ID" value="THG99133.1"/>
    <property type="molecule type" value="Genomic_DNA"/>
</dbReference>
<comment type="caution">
    <text evidence="6">The sequence shown here is derived from an EMBL/GenBank/DDBJ whole genome shotgun (WGS) entry which is preliminary data.</text>
</comment>
<gene>
    <name evidence="6" type="ORF">EW026_g3166</name>
</gene>
<dbReference type="InterPro" id="IPR036779">
    <property type="entry name" value="LysM_dom_sf"/>
</dbReference>
<dbReference type="CDD" id="cd00118">
    <property type="entry name" value="LysM"/>
    <property type="match status" value="1"/>
</dbReference>
<name>A0A4S4KLL1_9APHY</name>
<accession>A0A4S4KLL1</accession>
<dbReference type="PANTHER" id="PTHR34997">
    <property type="entry name" value="AM15"/>
    <property type="match status" value="1"/>
</dbReference>
<dbReference type="SUPFAM" id="SSF54106">
    <property type="entry name" value="LysM domain"/>
    <property type="match status" value="2"/>
</dbReference>
<feature type="compositionally biased region" description="Acidic residues" evidence="3">
    <location>
        <begin position="175"/>
        <end position="188"/>
    </location>
</feature>
<dbReference type="Gene3D" id="3.10.350.10">
    <property type="entry name" value="LysM domain"/>
    <property type="match status" value="2"/>
</dbReference>
<dbReference type="Proteomes" id="UP000309038">
    <property type="component" value="Unassembled WGS sequence"/>
</dbReference>
<feature type="chain" id="PRO_5020323612" description="LysM domain-containing protein" evidence="4">
    <location>
        <begin position="23"/>
        <end position="188"/>
    </location>
</feature>